<dbReference type="CDD" id="cd16345">
    <property type="entry name" value="LMWP_ArsC"/>
    <property type="match status" value="1"/>
</dbReference>
<dbReference type="PANTHER" id="PTHR43428">
    <property type="entry name" value="ARSENATE REDUCTASE"/>
    <property type="match status" value="1"/>
</dbReference>
<evidence type="ECO:0000256" key="1">
    <source>
        <dbReference type="ARBA" id="ARBA00022849"/>
    </source>
</evidence>
<evidence type="ECO:0000313" key="3">
    <source>
        <dbReference type="EMBL" id="AEG17122.1"/>
    </source>
</evidence>
<dbReference type="HOGENOM" id="CLU_071415_3_2_2"/>
<proteinExistence type="predicted"/>
<reference evidence="3 4" key="1">
    <citation type="journal article" date="2014" name="Int. J. Syst. Evol. Microbiol.">
        <title>Methanobacterium paludis sp. nov. and a novel strain of Methanobacterium lacus isolated from northern peatlands.</title>
        <authorList>
            <person name="Cadillo-Quiroz H."/>
            <person name="Brauer S.L."/>
            <person name="Goodson N."/>
            <person name="Yavitt J.B."/>
            <person name="Zinder S.H."/>
        </authorList>
    </citation>
    <scope>NUCLEOTIDE SEQUENCE [LARGE SCALE GENOMIC DNA]</scope>
    <source>
        <strain evidence="4">DSM 25820 / JCM 18151 / SWAN1</strain>
    </source>
</reference>
<dbReference type="STRING" id="868131.MSWAN_0075"/>
<keyword evidence="4" id="KW-1185">Reference proteome</keyword>
<sequence>MESPKTKEKVLFICNRNAARSQMAEGLLRSLYGEYYDVYSAGNYPSTLNHYAVEVMAEIGVDISKHRSKSLKEFEGTEFDHVVTVCDGDACPYLTGGKNYLHKSFEDPARVKGTKSDKIKVFRGIRDEIKGWIEESFRKP</sequence>
<evidence type="ECO:0000313" key="4">
    <source>
        <dbReference type="Proteomes" id="UP000009231"/>
    </source>
</evidence>
<evidence type="ECO:0000259" key="2">
    <source>
        <dbReference type="SMART" id="SM00226"/>
    </source>
</evidence>
<dbReference type="Pfam" id="PF01451">
    <property type="entry name" value="LMWPc"/>
    <property type="match status" value="1"/>
</dbReference>
<accession>F6D7P3</accession>
<dbReference type="SMART" id="SM00226">
    <property type="entry name" value="LMWPc"/>
    <property type="match status" value="1"/>
</dbReference>
<dbReference type="AlphaFoldDB" id="F6D7P3"/>
<protein>
    <submittedName>
        <fullName evidence="3">Protein tyrosine phosphatase</fullName>
    </submittedName>
</protein>
<dbReference type="RefSeq" id="WP_013824624.1">
    <property type="nucleotide sequence ID" value="NC_015574.1"/>
</dbReference>
<feature type="domain" description="Phosphotyrosine protein phosphatase I" evidence="2">
    <location>
        <begin position="8"/>
        <end position="139"/>
    </location>
</feature>
<dbReference type="KEGG" id="mew:MSWAN_0075"/>
<keyword evidence="1" id="KW-0059">Arsenical resistance</keyword>
<gene>
    <name evidence="3" type="ordered locus">MSWAN_0075</name>
</gene>
<dbReference type="eggNOG" id="arCOG04425">
    <property type="taxonomic scope" value="Archaea"/>
</dbReference>
<dbReference type="EMBL" id="CP002772">
    <property type="protein sequence ID" value="AEG17122.1"/>
    <property type="molecule type" value="Genomic_DNA"/>
</dbReference>
<organism evidence="3 4">
    <name type="scientific">Methanobacterium paludis (strain DSM 25820 / JCM 18151 / SWAN1)</name>
    <dbReference type="NCBI Taxonomy" id="868131"/>
    <lineage>
        <taxon>Archaea</taxon>
        <taxon>Methanobacteriati</taxon>
        <taxon>Methanobacteriota</taxon>
        <taxon>Methanomada group</taxon>
        <taxon>Methanobacteria</taxon>
        <taxon>Methanobacteriales</taxon>
        <taxon>Methanobacteriaceae</taxon>
        <taxon>Methanobacterium</taxon>
    </lineage>
</organism>
<dbReference type="Proteomes" id="UP000009231">
    <property type="component" value="Chromosome"/>
</dbReference>
<dbReference type="GO" id="GO:0046685">
    <property type="term" value="P:response to arsenic-containing substance"/>
    <property type="evidence" value="ECO:0007669"/>
    <property type="project" value="UniProtKB-KW"/>
</dbReference>
<dbReference type="InterPro" id="IPR036196">
    <property type="entry name" value="Ptyr_pPase_sf"/>
</dbReference>
<dbReference type="PANTHER" id="PTHR43428:SF1">
    <property type="entry name" value="ARSENATE REDUCTASE"/>
    <property type="match status" value="1"/>
</dbReference>
<dbReference type="Gene3D" id="3.40.50.2300">
    <property type="match status" value="1"/>
</dbReference>
<name>F6D7P3_METPW</name>
<dbReference type="OrthoDB" id="295776at2157"/>
<dbReference type="SUPFAM" id="SSF52788">
    <property type="entry name" value="Phosphotyrosine protein phosphatases I"/>
    <property type="match status" value="1"/>
</dbReference>
<dbReference type="InterPro" id="IPR023485">
    <property type="entry name" value="Ptyr_pPase"/>
</dbReference>
<dbReference type="GeneID" id="10667552"/>